<evidence type="ECO:0000256" key="2">
    <source>
        <dbReference type="ARBA" id="ARBA00022475"/>
    </source>
</evidence>
<evidence type="ECO:0000256" key="6">
    <source>
        <dbReference type="ARBA" id="ARBA00023136"/>
    </source>
</evidence>
<evidence type="ECO:0000256" key="4">
    <source>
        <dbReference type="ARBA" id="ARBA00022989"/>
    </source>
</evidence>
<evidence type="ECO:0000256" key="3">
    <source>
        <dbReference type="ARBA" id="ARBA00022692"/>
    </source>
</evidence>
<evidence type="ECO:0000313" key="11">
    <source>
        <dbReference type="EMBL" id="OWF48115.1"/>
    </source>
</evidence>
<dbReference type="AlphaFoldDB" id="A0A210QH67"/>
<comment type="caution">
    <text evidence="11">The sequence shown here is derived from an EMBL/GenBank/DDBJ whole genome shotgun (WGS) entry which is preliminary data.</text>
</comment>
<dbReference type="InterPro" id="IPR000276">
    <property type="entry name" value="GPCR_Rhodpsn"/>
</dbReference>
<dbReference type="EMBL" id="NEDP02003693">
    <property type="protein sequence ID" value="OWF48115.1"/>
    <property type="molecule type" value="Genomic_DNA"/>
</dbReference>
<evidence type="ECO:0000256" key="9">
    <source>
        <dbReference type="SAM" id="Phobius"/>
    </source>
</evidence>
<dbReference type="SUPFAM" id="SSF81321">
    <property type="entry name" value="Family A G protein-coupled receptor-like"/>
    <property type="match status" value="1"/>
</dbReference>
<dbReference type="InterPro" id="IPR017452">
    <property type="entry name" value="GPCR_Rhodpsn_7TM"/>
</dbReference>
<evidence type="ECO:0000313" key="12">
    <source>
        <dbReference type="Proteomes" id="UP000242188"/>
    </source>
</evidence>
<evidence type="ECO:0000259" key="10">
    <source>
        <dbReference type="PROSITE" id="PS50262"/>
    </source>
</evidence>
<evidence type="ECO:0000256" key="1">
    <source>
        <dbReference type="ARBA" id="ARBA00004651"/>
    </source>
</evidence>
<dbReference type="PRINTS" id="PR00237">
    <property type="entry name" value="GPCRRHODOPSN"/>
</dbReference>
<feature type="domain" description="G-protein coupled receptors family 1 profile" evidence="10">
    <location>
        <begin position="55"/>
        <end position="165"/>
    </location>
</feature>
<name>A0A210QH67_MIZYE</name>
<dbReference type="PROSITE" id="PS50262">
    <property type="entry name" value="G_PROTEIN_RECEP_F1_2"/>
    <property type="match status" value="1"/>
</dbReference>
<evidence type="ECO:0000256" key="7">
    <source>
        <dbReference type="ARBA" id="ARBA00023170"/>
    </source>
</evidence>
<keyword evidence="4 9" id="KW-1133">Transmembrane helix</keyword>
<organism evidence="11 12">
    <name type="scientific">Mizuhopecten yessoensis</name>
    <name type="common">Japanese scallop</name>
    <name type="synonym">Patinopecten yessoensis</name>
    <dbReference type="NCBI Taxonomy" id="6573"/>
    <lineage>
        <taxon>Eukaryota</taxon>
        <taxon>Metazoa</taxon>
        <taxon>Spiralia</taxon>
        <taxon>Lophotrochozoa</taxon>
        <taxon>Mollusca</taxon>
        <taxon>Bivalvia</taxon>
        <taxon>Autobranchia</taxon>
        <taxon>Pteriomorphia</taxon>
        <taxon>Pectinida</taxon>
        <taxon>Pectinoidea</taxon>
        <taxon>Pectinidae</taxon>
        <taxon>Mizuhopecten</taxon>
    </lineage>
</organism>
<dbReference type="GO" id="GO:0008528">
    <property type="term" value="F:G protein-coupled peptide receptor activity"/>
    <property type="evidence" value="ECO:0007669"/>
    <property type="project" value="TreeGrafter"/>
</dbReference>
<gene>
    <name evidence="11" type="ORF">KP79_PYT01253</name>
</gene>
<keyword evidence="5" id="KW-0297">G-protein coupled receptor</keyword>
<sequence length="165" mass="18785">MGDRNLSLQNQTSHIFNGSIPVKNVTDLEDDMIFGNTDYLHEVIMPIISSLGIVGNIVSFVVFVQLSKLSSFYLYFAFLALSDMASLVFGGIFDWIVTFFPLYRSGNQFLCSVEFSFTLIFNQLSSWITVAITIDRYIAVCYPFHVNKCKIDQIFKVICEIVWEG</sequence>
<accession>A0A210QH67</accession>
<evidence type="ECO:0000256" key="8">
    <source>
        <dbReference type="ARBA" id="ARBA00023224"/>
    </source>
</evidence>
<keyword evidence="7 11" id="KW-0675">Receptor</keyword>
<protein>
    <submittedName>
        <fullName evidence="11">G-protein coupled receptor B0563.6</fullName>
    </submittedName>
</protein>
<dbReference type="Gene3D" id="1.20.1070.10">
    <property type="entry name" value="Rhodopsin 7-helix transmembrane proteins"/>
    <property type="match status" value="1"/>
</dbReference>
<comment type="subcellular location">
    <subcellularLocation>
        <location evidence="1">Cell membrane</location>
        <topology evidence="1">Multi-pass membrane protein</topology>
    </subcellularLocation>
</comment>
<dbReference type="OrthoDB" id="9990906at2759"/>
<keyword evidence="3 9" id="KW-0812">Transmembrane</keyword>
<feature type="transmembrane region" description="Helical" evidence="9">
    <location>
        <begin position="43"/>
        <end position="66"/>
    </location>
</feature>
<reference evidence="11 12" key="1">
    <citation type="journal article" date="2017" name="Nat. Ecol. Evol.">
        <title>Scallop genome provides insights into evolution of bilaterian karyotype and development.</title>
        <authorList>
            <person name="Wang S."/>
            <person name="Zhang J."/>
            <person name="Jiao W."/>
            <person name="Li J."/>
            <person name="Xun X."/>
            <person name="Sun Y."/>
            <person name="Guo X."/>
            <person name="Huan P."/>
            <person name="Dong B."/>
            <person name="Zhang L."/>
            <person name="Hu X."/>
            <person name="Sun X."/>
            <person name="Wang J."/>
            <person name="Zhao C."/>
            <person name="Wang Y."/>
            <person name="Wang D."/>
            <person name="Huang X."/>
            <person name="Wang R."/>
            <person name="Lv J."/>
            <person name="Li Y."/>
            <person name="Zhang Z."/>
            <person name="Liu B."/>
            <person name="Lu W."/>
            <person name="Hui Y."/>
            <person name="Liang J."/>
            <person name="Zhou Z."/>
            <person name="Hou R."/>
            <person name="Li X."/>
            <person name="Liu Y."/>
            <person name="Li H."/>
            <person name="Ning X."/>
            <person name="Lin Y."/>
            <person name="Zhao L."/>
            <person name="Xing Q."/>
            <person name="Dou J."/>
            <person name="Li Y."/>
            <person name="Mao J."/>
            <person name="Guo H."/>
            <person name="Dou H."/>
            <person name="Li T."/>
            <person name="Mu C."/>
            <person name="Jiang W."/>
            <person name="Fu Q."/>
            <person name="Fu X."/>
            <person name="Miao Y."/>
            <person name="Liu J."/>
            <person name="Yu Q."/>
            <person name="Li R."/>
            <person name="Liao H."/>
            <person name="Li X."/>
            <person name="Kong Y."/>
            <person name="Jiang Z."/>
            <person name="Chourrout D."/>
            <person name="Li R."/>
            <person name="Bao Z."/>
        </authorList>
    </citation>
    <scope>NUCLEOTIDE SEQUENCE [LARGE SCALE GENOMIC DNA]</scope>
    <source>
        <strain evidence="11 12">PY_sf001</strain>
    </source>
</reference>
<keyword evidence="2" id="KW-1003">Cell membrane</keyword>
<dbReference type="GO" id="GO:0007218">
    <property type="term" value="P:neuropeptide signaling pathway"/>
    <property type="evidence" value="ECO:0007669"/>
    <property type="project" value="TreeGrafter"/>
</dbReference>
<keyword evidence="12" id="KW-1185">Reference proteome</keyword>
<dbReference type="GO" id="GO:0005886">
    <property type="term" value="C:plasma membrane"/>
    <property type="evidence" value="ECO:0007669"/>
    <property type="project" value="UniProtKB-SubCell"/>
</dbReference>
<dbReference type="Proteomes" id="UP000242188">
    <property type="component" value="Unassembled WGS sequence"/>
</dbReference>
<keyword evidence="6 9" id="KW-0472">Membrane</keyword>
<dbReference type="Pfam" id="PF00001">
    <property type="entry name" value="7tm_1"/>
    <property type="match status" value="1"/>
</dbReference>
<feature type="transmembrane region" description="Helical" evidence="9">
    <location>
        <begin position="72"/>
        <end position="97"/>
    </location>
</feature>
<dbReference type="PANTHER" id="PTHR24230">
    <property type="entry name" value="G-PROTEIN COUPLED RECEPTOR"/>
    <property type="match status" value="1"/>
</dbReference>
<keyword evidence="8" id="KW-0807">Transducer</keyword>
<proteinExistence type="predicted"/>
<evidence type="ECO:0000256" key="5">
    <source>
        <dbReference type="ARBA" id="ARBA00023040"/>
    </source>
</evidence>